<protein>
    <submittedName>
        <fullName evidence="1">Uncharacterized protein</fullName>
    </submittedName>
</protein>
<name>A0ACD3BH98_9AGAR</name>
<dbReference type="Proteomes" id="UP000308600">
    <property type="component" value="Unassembled WGS sequence"/>
</dbReference>
<sequence>MTTSHVRSLYRTCLRQVNKLPHVYVRHFFRLKFADDFRAIYGHSNNVSLTKRKLKRVEKTLRKIQGAHAGHVKAFAHVLDMAYGRKGKLRWELMEPLVLEPNIGALHQPFQNPIYSLELKALLTTPYSRTTKPLNPEALVNPPKLPARADPSSEEARLLGRLSRRREMNLRWRYFTQEWKKVRPPVELAVPVDSSMKLSDEVGTLQHKFPLNDVGILDHILELVGSPARPLTRRERKGVEEDSTTVTRARHPSRWLRRRYLSLLGRIPVITLQNYRRGHTGYHVSLSPIAISPSLHGTHGRLAEVDADVAPWLKGFEDVEK</sequence>
<accession>A0ACD3BH98</accession>
<organism evidence="1 2">
    <name type="scientific">Pluteus cervinus</name>
    <dbReference type="NCBI Taxonomy" id="181527"/>
    <lineage>
        <taxon>Eukaryota</taxon>
        <taxon>Fungi</taxon>
        <taxon>Dikarya</taxon>
        <taxon>Basidiomycota</taxon>
        <taxon>Agaricomycotina</taxon>
        <taxon>Agaricomycetes</taxon>
        <taxon>Agaricomycetidae</taxon>
        <taxon>Agaricales</taxon>
        <taxon>Pluteineae</taxon>
        <taxon>Pluteaceae</taxon>
        <taxon>Pluteus</taxon>
    </lineage>
</organism>
<gene>
    <name evidence="1" type="ORF">BDN72DRAFT_873631</name>
</gene>
<evidence type="ECO:0000313" key="1">
    <source>
        <dbReference type="EMBL" id="TFK77270.1"/>
    </source>
</evidence>
<reference evidence="1 2" key="1">
    <citation type="journal article" date="2019" name="Nat. Ecol. Evol.">
        <title>Megaphylogeny resolves global patterns of mushroom evolution.</title>
        <authorList>
            <person name="Varga T."/>
            <person name="Krizsan K."/>
            <person name="Foldi C."/>
            <person name="Dima B."/>
            <person name="Sanchez-Garcia M."/>
            <person name="Sanchez-Ramirez S."/>
            <person name="Szollosi G.J."/>
            <person name="Szarkandi J.G."/>
            <person name="Papp V."/>
            <person name="Albert L."/>
            <person name="Andreopoulos W."/>
            <person name="Angelini C."/>
            <person name="Antonin V."/>
            <person name="Barry K.W."/>
            <person name="Bougher N.L."/>
            <person name="Buchanan P."/>
            <person name="Buyck B."/>
            <person name="Bense V."/>
            <person name="Catcheside P."/>
            <person name="Chovatia M."/>
            <person name="Cooper J."/>
            <person name="Damon W."/>
            <person name="Desjardin D."/>
            <person name="Finy P."/>
            <person name="Geml J."/>
            <person name="Haridas S."/>
            <person name="Hughes K."/>
            <person name="Justo A."/>
            <person name="Karasinski D."/>
            <person name="Kautmanova I."/>
            <person name="Kiss B."/>
            <person name="Kocsube S."/>
            <person name="Kotiranta H."/>
            <person name="LaButti K.M."/>
            <person name="Lechner B.E."/>
            <person name="Liimatainen K."/>
            <person name="Lipzen A."/>
            <person name="Lukacs Z."/>
            <person name="Mihaltcheva S."/>
            <person name="Morgado L.N."/>
            <person name="Niskanen T."/>
            <person name="Noordeloos M.E."/>
            <person name="Ohm R.A."/>
            <person name="Ortiz-Santana B."/>
            <person name="Ovrebo C."/>
            <person name="Racz N."/>
            <person name="Riley R."/>
            <person name="Savchenko A."/>
            <person name="Shiryaev A."/>
            <person name="Soop K."/>
            <person name="Spirin V."/>
            <person name="Szebenyi C."/>
            <person name="Tomsovsky M."/>
            <person name="Tulloss R.E."/>
            <person name="Uehling J."/>
            <person name="Grigoriev I.V."/>
            <person name="Vagvolgyi C."/>
            <person name="Papp T."/>
            <person name="Martin F.M."/>
            <person name="Miettinen O."/>
            <person name="Hibbett D.S."/>
            <person name="Nagy L.G."/>
        </authorList>
    </citation>
    <scope>NUCLEOTIDE SEQUENCE [LARGE SCALE GENOMIC DNA]</scope>
    <source>
        <strain evidence="1 2">NL-1719</strain>
    </source>
</reference>
<evidence type="ECO:0000313" key="2">
    <source>
        <dbReference type="Proteomes" id="UP000308600"/>
    </source>
</evidence>
<dbReference type="EMBL" id="ML208259">
    <property type="protein sequence ID" value="TFK77270.1"/>
    <property type="molecule type" value="Genomic_DNA"/>
</dbReference>
<keyword evidence="2" id="KW-1185">Reference proteome</keyword>
<proteinExistence type="predicted"/>